<organism evidence="4 5">
    <name type="scientific">Flavisolibacter ginsengisoli DSM 18119</name>
    <dbReference type="NCBI Taxonomy" id="1121884"/>
    <lineage>
        <taxon>Bacteria</taxon>
        <taxon>Pseudomonadati</taxon>
        <taxon>Bacteroidota</taxon>
        <taxon>Chitinophagia</taxon>
        <taxon>Chitinophagales</taxon>
        <taxon>Chitinophagaceae</taxon>
        <taxon>Flavisolibacter</taxon>
    </lineage>
</organism>
<evidence type="ECO:0000256" key="1">
    <source>
        <dbReference type="ARBA" id="ARBA00001933"/>
    </source>
</evidence>
<dbReference type="SUPFAM" id="SSF53383">
    <property type="entry name" value="PLP-dependent transferases"/>
    <property type="match status" value="1"/>
</dbReference>
<dbReference type="Gene3D" id="3.40.640.10">
    <property type="entry name" value="Type I PLP-dependent aspartate aminotransferase-like (Major domain)"/>
    <property type="match status" value="1"/>
</dbReference>
<gene>
    <name evidence="4" type="ORF">SAMN02745131_00844</name>
</gene>
<comment type="similarity">
    <text evidence="3">Belongs to the class-III pyridoxal-phosphate-dependent aminotransferase family.</text>
</comment>
<name>A0A1M4VG24_9BACT</name>
<dbReference type="RefSeq" id="WP_072833992.1">
    <property type="nucleotide sequence ID" value="NZ_FQUU01000003.1"/>
</dbReference>
<dbReference type="PANTHER" id="PTHR43713">
    <property type="entry name" value="GLUTAMATE-1-SEMIALDEHYDE 2,1-AMINOMUTASE"/>
    <property type="match status" value="1"/>
</dbReference>
<evidence type="ECO:0000313" key="4">
    <source>
        <dbReference type="EMBL" id="SHE67820.1"/>
    </source>
</evidence>
<dbReference type="GO" id="GO:0030170">
    <property type="term" value="F:pyridoxal phosphate binding"/>
    <property type="evidence" value="ECO:0007669"/>
    <property type="project" value="InterPro"/>
</dbReference>
<dbReference type="InterPro" id="IPR015421">
    <property type="entry name" value="PyrdxlP-dep_Trfase_major"/>
</dbReference>
<keyword evidence="5" id="KW-1185">Reference proteome</keyword>
<comment type="cofactor">
    <cofactor evidence="1">
        <name>pyridoxal 5'-phosphate</name>
        <dbReference type="ChEBI" id="CHEBI:597326"/>
    </cofactor>
</comment>
<reference evidence="4 5" key="1">
    <citation type="submission" date="2016-11" db="EMBL/GenBank/DDBJ databases">
        <authorList>
            <person name="Jaros S."/>
            <person name="Januszkiewicz K."/>
            <person name="Wedrychowicz H."/>
        </authorList>
    </citation>
    <scope>NUCLEOTIDE SEQUENCE [LARGE SCALE GENOMIC DNA]</scope>
    <source>
        <strain evidence="4 5">DSM 18119</strain>
    </source>
</reference>
<dbReference type="Proteomes" id="UP000184048">
    <property type="component" value="Unassembled WGS sequence"/>
</dbReference>
<dbReference type="EMBL" id="FQUU01000003">
    <property type="protein sequence ID" value="SHE67820.1"/>
    <property type="molecule type" value="Genomic_DNA"/>
</dbReference>
<sequence length="445" mass="49347">MDFRNSIKYREVIHKLVPGGAHTYSKGDDQFPELAPAAIERGKGAWLWDIDGNKFLDCSMGLTSVSLGHAFEPVLDRVKIELDKGVNFQRPSVIEKEMGETFLELVPQHDMIKFAKNGSIVTTAAVKLARAFTKRKLIAFPGDHPFYSYDDWFIGKTACDRGVPDETKELSVTFKSCDINSLKALFEKYPGQIAGVITEPEKNFCNKNCACGGEPGTFLKAAIELVHQNGALFILDEMITGFKTGFPGSIAKYGLEPDMATWGKGIANGFSFCALTGKRAVMELGSIDIPGQEKVFLISTTHGGETHGIGACLATIDFFKKNEVIKKLQETGKTIIEKCRVIIKNADLNDYIIVSDSEWMPAFVFKNRNGTADMGYRTLFMQEMIKNGVLFQGIFTCSFSHNLDEINAFTSAFKKASDVYKQALENSYKDYLVGNATKPVFRKIV</sequence>
<dbReference type="PANTHER" id="PTHR43713:SF3">
    <property type="entry name" value="GLUTAMATE-1-SEMIALDEHYDE 2,1-AMINOMUTASE 1, CHLOROPLASTIC-RELATED"/>
    <property type="match status" value="1"/>
</dbReference>
<keyword evidence="2 3" id="KW-0663">Pyridoxal phosphate</keyword>
<accession>A0A1M4VG24</accession>
<dbReference type="AlphaFoldDB" id="A0A1M4VG24"/>
<proteinExistence type="inferred from homology"/>
<dbReference type="STRING" id="1121884.SAMN02745131_00844"/>
<dbReference type="InterPro" id="IPR005814">
    <property type="entry name" value="Aminotrans_3"/>
</dbReference>
<evidence type="ECO:0000313" key="5">
    <source>
        <dbReference type="Proteomes" id="UP000184048"/>
    </source>
</evidence>
<dbReference type="Gene3D" id="3.90.1150.10">
    <property type="entry name" value="Aspartate Aminotransferase, domain 1"/>
    <property type="match status" value="1"/>
</dbReference>
<dbReference type="Pfam" id="PF00202">
    <property type="entry name" value="Aminotran_3"/>
    <property type="match status" value="1"/>
</dbReference>
<dbReference type="GO" id="GO:0008483">
    <property type="term" value="F:transaminase activity"/>
    <property type="evidence" value="ECO:0007669"/>
    <property type="project" value="InterPro"/>
</dbReference>
<evidence type="ECO:0000256" key="3">
    <source>
        <dbReference type="RuleBase" id="RU003560"/>
    </source>
</evidence>
<dbReference type="InterPro" id="IPR015424">
    <property type="entry name" value="PyrdxlP-dep_Trfase"/>
</dbReference>
<dbReference type="InterPro" id="IPR015422">
    <property type="entry name" value="PyrdxlP-dep_Trfase_small"/>
</dbReference>
<protein>
    <submittedName>
        <fullName evidence="4">Glutamate-1-semialdehyde 2,1-aminomutase</fullName>
    </submittedName>
</protein>
<dbReference type="NCBIfam" id="NF004856">
    <property type="entry name" value="PRK06209.1"/>
    <property type="match status" value="1"/>
</dbReference>
<dbReference type="OrthoDB" id="1286826at2"/>
<evidence type="ECO:0000256" key="2">
    <source>
        <dbReference type="ARBA" id="ARBA00022898"/>
    </source>
</evidence>